<evidence type="ECO:0000313" key="3">
    <source>
        <dbReference type="Proteomes" id="UP001144372"/>
    </source>
</evidence>
<dbReference type="PANTHER" id="PTHR30432:SF1">
    <property type="entry name" value="DNA-BINDING TRANSCRIPTIONAL DUAL REGULATOR MODE"/>
    <property type="match status" value="1"/>
</dbReference>
<dbReference type="GO" id="GO:0003700">
    <property type="term" value="F:DNA-binding transcription factor activity"/>
    <property type="evidence" value="ECO:0007669"/>
    <property type="project" value="InterPro"/>
</dbReference>
<dbReference type="Pfam" id="PF00126">
    <property type="entry name" value="HTH_1"/>
    <property type="match status" value="1"/>
</dbReference>
<dbReference type="EMBL" id="BSDR01000001">
    <property type="protein sequence ID" value="GLI34172.1"/>
    <property type="molecule type" value="Genomic_DNA"/>
</dbReference>
<comment type="caution">
    <text evidence="2">The sequence shown here is derived from an EMBL/GenBank/DDBJ whole genome shotgun (WGS) entry which is preliminary data.</text>
</comment>
<reference evidence="2" key="1">
    <citation type="submission" date="2022-12" db="EMBL/GenBank/DDBJ databases">
        <title>Reference genome sequencing for broad-spectrum identification of bacterial and archaeal isolates by mass spectrometry.</title>
        <authorList>
            <person name="Sekiguchi Y."/>
            <person name="Tourlousse D.M."/>
        </authorList>
    </citation>
    <scope>NUCLEOTIDE SEQUENCE</scope>
    <source>
        <strain evidence="2">ASRB1</strain>
    </source>
</reference>
<evidence type="ECO:0000313" key="2">
    <source>
        <dbReference type="EMBL" id="GLI34172.1"/>
    </source>
</evidence>
<dbReference type="InterPro" id="IPR000847">
    <property type="entry name" value="LysR_HTH_N"/>
</dbReference>
<dbReference type="Gene3D" id="1.10.10.10">
    <property type="entry name" value="Winged helix-like DNA-binding domain superfamily/Winged helix DNA-binding domain"/>
    <property type="match status" value="1"/>
</dbReference>
<evidence type="ECO:0000259" key="1">
    <source>
        <dbReference type="Pfam" id="PF00126"/>
    </source>
</evidence>
<dbReference type="PANTHER" id="PTHR30432">
    <property type="entry name" value="TRANSCRIPTIONAL REGULATOR MODE"/>
    <property type="match status" value="1"/>
</dbReference>
<dbReference type="Proteomes" id="UP001144372">
    <property type="component" value="Unassembled WGS sequence"/>
</dbReference>
<organism evidence="2 3">
    <name type="scientific">Desulforhabdus amnigena</name>
    <dbReference type="NCBI Taxonomy" id="40218"/>
    <lineage>
        <taxon>Bacteria</taxon>
        <taxon>Pseudomonadati</taxon>
        <taxon>Thermodesulfobacteriota</taxon>
        <taxon>Syntrophobacteria</taxon>
        <taxon>Syntrophobacterales</taxon>
        <taxon>Syntrophobacteraceae</taxon>
        <taxon>Desulforhabdus</taxon>
    </lineage>
</organism>
<gene>
    <name evidence="2" type="ORF">DAMNIGENAA_16050</name>
</gene>
<dbReference type="SUPFAM" id="SSF46785">
    <property type="entry name" value="Winged helix' DNA-binding domain"/>
    <property type="match status" value="1"/>
</dbReference>
<feature type="domain" description="HTH lysR-type" evidence="1">
    <location>
        <begin position="37"/>
        <end position="98"/>
    </location>
</feature>
<dbReference type="InterPro" id="IPR036388">
    <property type="entry name" value="WH-like_DNA-bd_sf"/>
</dbReference>
<name>A0A9W6FS35_9BACT</name>
<keyword evidence="3" id="KW-1185">Reference proteome</keyword>
<accession>A0A9W6FS35</accession>
<dbReference type="AlphaFoldDB" id="A0A9W6FS35"/>
<dbReference type="InterPro" id="IPR051815">
    <property type="entry name" value="Molybdate_resp_trans_reg"/>
</dbReference>
<sequence length="133" mass="14761">MEGFDVATFKPHPKKLVVRSKIWIEDENGDVVFGSGRLRILNAVEEHGSILAASKQLNMSYRAVWGKIKATEERLGQPLLSRKAGGARGGGSELTPLGKALVERFRQLQKLTETAADNLFQDIFIDGLDYKTF</sequence>
<dbReference type="InterPro" id="IPR036390">
    <property type="entry name" value="WH_DNA-bd_sf"/>
</dbReference>
<protein>
    <submittedName>
        <fullName evidence="2">ModE family transcriptional regulator</fullName>
    </submittedName>
</protein>
<proteinExistence type="predicted"/>